<dbReference type="Pfam" id="PF12705">
    <property type="entry name" value="PDDEXK_1"/>
    <property type="match status" value="1"/>
</dbReference>
<keyword evidence="9" id="KW-0347">Helicase</keyword>
<dbReference type="PANTHER" id="PTHR36531:SF6">
    <property type="entry name" value="DNA REPLICATION ATP-DEPENDENT HELICASE_NUCLEASE DNA2"/>
    <property type="match status" value="1"/>
</dbReference>
<keyword evidence="17" id="KW-0812">Transmembrane</keyword>
<dbReference type="GO" id="GO:0051607">
    <property type="term" value="P:defense response to virus"/>
    <property type="evidence" value="ECO:0007669"/>
    <property type="project" value="UniProtKB-KW"/>
</dbReference>
<evidence type="ECO:0000256" key="15">
    <source>
        <dbReference type="ARBA" id="ARBA00023211"/>
    </source>
</evidence>
<sequence>MILSLPFALAFAVLLALLGGLLLWLGRRQRQSSGLPAGTVLYRDTGDWQETERPLRSRRYGLVGRPDYLVQTRDGGRRFVVPVEVKSRARPARPYDSHILQLAAYCLLVEDNFDAAPPYGLLRYADATLQIPFTDELRGRVLETAAAIRESRRAAEVRRSHGEPARCAACGYRSACGSEALS</sequence>
<accession>A0A6B1D297</accession>
<evidence type="ECO:0000256" key="6">
    <source>
        <dbReference type="ARBA" id="ARBA00022723"/>
    </source>
</evidence>
<keyword evidence="6 16" id="KW-0479">Metal-binding</keyword>
<dbReference type="GO" id="GO:0006281">
    <property type="term" value="P:DNA repair"/>
    <property type="evidence" value="ECO:0007669"/>
    <property type="project" value="UniProtKB-KW"/>
</dbReference>
<evidence type="ECO:0000256" key="5">
    <source>
        <dbReference type="ARBA" id="ARBA00022722"/>
    </source>
</evidence>
<dbReference type="InterPro" id="IPR011604">
    <property type="entry name" value="PDDEXK-like_dom_sf"/>
</dbReference>
<evidence type="ECO:0000256" key="9">
    <source>
        <dbReference type="ARBA" id="ARBA00022806"/>
    </source>
</evidence>
<dbReference type="InterPro" id="IPR038726">
    <property type="entry name" value="PDDEXK_AddAB-type"/>
</dbReference>
<dbReference type="Gene3D" id="3.90.320.10">
    <property type="match status" value="1"/>
</dbReference>
<keyword evidence="9" id="KW-0067">ATP-binding</keyword>
<protein>
    <recommendedName>
        <fullName evidence="4 16">CRISPR-associated exonuclease Cas4</fullName>
        <ecNumber evidence="3 16">3.1.12.1</ecNumber>
    </recommendedName>
</protein>
<evidence type="ECO:0000313" key="19">
    <source>
        <dbReference type="EMBL" id="MYC93689.1"/>
    </source>
</evidence>
<gene>
    <name evidence="19" type="primary">cas4</name>
    <name evidence="19" type="ORF">F4X14_01855</name>
</gene>
<evidence type="ECO:0000256" key="8">
    <source>
        <dbReference type="ARBA" id="ARBA00022801"/>
    </source>
</evidence>
<evidence type="ECO:0000256" key="17">
    <source>
        <dbReference type="SAM" id="Phobius"/>
    </source>
</evidence>
<keyword evidence="5 16" id="KW-0540">Nuclease</keyword>
<evidence type="ECO:0000256" key="11">
    <source>
        <dbReference type="ARBA" id="ARBA00023004"/>
    </source>
</evidence>
<keyword evidence="7" id="KW-0227">DNA damage</keyword>
<evidence type="ECO:0000256" key="2">
    <source>
        <dbReference type="ARBA" id="ARBA00009189"/>
    </source>
</evidence>
<proteinExistence type="inferred from homology"/>
<evidence type="ECO:0000256" key="1">
    <source>
        <dbReference type="ARBA" id="ARBA00001966"/>
    </source>
</evidence>
<comment type="caution">
    <text evidence="19">The sequence shown here is derived from an EMBL/GenBank/DDBJ whole genome shotgun (WGS) entry which is preliminary data.</text>
</comment>
<keyword evidence="9" id="KW-0547">Nucleotide-binding</keyword>
<evidence type="ECO:0000256" key="10">
    <source>
        <dbReference type="ARBA" id="ARBA00022839"/>
    </source>
</evidence>
<dbReference type="AlphaFoldDB" id="A0A6B1D297"/>
<feature type="domain" description="PD-(D/E)XK endonuclease-like" evidence="18">
    <location>
        <begin position="52"/>
        <end position="176"/>
    </location>
</feature>
<comment type="cofactor">
    <cofactor evidence="16">
        <name>Mg(2+)</name>
        <dbReference type="ChEBI" id="CHEBI:18420"/>
    </cofactor>
    <cofactor evidence="16">
        <name>Mn(2+)</name>
        <dbReference type="ChEBI" id="CHEBI:29035"/>
    </cofactor>
    <text evidence="16">Mg(2+) or Mn(2+) required for ssDNA cleavage activity.</text>
</comment>
<keyword evidence="13 16" id="KW-0051">Antiviral defense</keyword>
<dbReference type="NCBIfam" id="TIGR00372">
    <property type="entry name" value="cas4"/>
    <property type="match status" value="1"/>
</dbReference>
<name>A0A6B1D297_9CHLR</name>
<keyword evidence="17" id="KW-1133">Transmembrane helix</keyword>
<keyword evidence="10 16" id="KW-0269">Exonuclease</keyword>
<keyword evidence="12 16" id="KW-0411">Iron-sulfur</keyword>
<evidence type="ECO:0000256" key="3">
    <source>
        <dbReference type="ARBA" id="ARBA00012768"/>
    </source>
</evidence>
<evidence type="ECO:0000259" key="18">
    <source>
        <dbReference type="Pfam" id="PF12705"/>
    </source>
</evidence>
<evidence type="ECO:0000256" key="12">
    <source>
        <dbReference type="ARBA" id="ARBA00023014"/>
    </source>
</evidence>
<dbReference type="EC" id="3.1.12.1" evidence="3 16"/>
<reference evidence="19" key="1">
    <citation type="submission" date="2019-09" db="EMBL/GenBank/DDBJ databases">
        <title>Characterisation of the sponge microbiome using genome-centric metagenomics.</title>
        <authorList>
            <person name="Engelberts J.P."/>
            <person name="Robbins S.J."/>
            <person name="De Goeij J.M."/>
            <person name="Aranda M."/>
            <person name="Bell S.C."/>
            <person name="Webster N.S."/>
        </authorList>
    </citation>
    <scope>NUCLEOTIDE SEQUENCE</scope>
    <source>
        <strain evidence="19">SB0661_bin_32</strain>
    </source>
</reference>
<evidence type="ECO:0000256" key="14">
    <source>
        <dbReference type="ARBA" id="ARBA00023204"/>
    </source>
</evidence>
<organism evidence="19">
    <name type="scientific">Caldilineaceae bacterium SB0661_bin_32</name>
    <dbReference type="NCBI Taxonomy" id="2605255"/>
    <lineage>
        <taxon>Bacteria</taxon>
        <taxon>Bacillati</taxon>
        <taxon>Chloroflexota</taxon>
        <taxon>Caldilineae</taxon>
        <taxon>Caldilineales</taxon>
        <taxon>Caldilineaceae</taxon>
    </lineage>
</organism>
<dbReference type="GO" id="GO:0004386">
    <property type="term" value="F:helicase activity"/>
    <property type="evidence" value="ECO:0007669"/>
    <property type="project" value="UniProtKB-KW"/>
</dbReference>
<keyword evidence="8 16" id="KW-0378">Hydrolase</keyword>
<dbReference type="EMBL" id="VXMH01000014">
    <property type="protein sequence ID" value="MYC93689.1"/>
    <property type="molecule type" value="Genomic_DNA"/>
</dbReference>
<evidence type="ECO:0000256" key="16">
    <source>
        <dbReference type="RuleBase" id="RU365022"/>
    </source>
</evidence>
<keyword evidence="17" id="KW-0472">Membrane</keyword>
<dbReference type="InterPro" id="IPR051827">
    <property type="entry name" value="Cas4_exonuclease"/>
</dbReference>
<comment type="function">
    <text evidence="16">CRISPR (clustered regularly interspaced short palindromic repeat) is an adaptive immune system that provides protection against mobile genetic elements (viruses, transposable elements and conjugative plasmids). CRISPR clusters contain sequences complementary to antecedent mobile elements and target invading nucleic acids. CRISPR clusters are transcribed and processed into CRISPR RNA (crRNA).</text>
</comment>
<dbReference type="GO" id="GO:0051536">
    <property type="term" value="F:iron-sulfur cluster binding"/>
    <property type="evidence" value="ECO:0007669"/>
    <property type="project" value="UniProtKB-KW"/>
</dbReference>
<dbReference type="GO" id="GO:0004527">
    <property type="term" value="F:exonuclease activity"/>
    <property type="evidence" value="ECO:0007669"/>
    <property type="project" value="UniProtKB-KW"/>
</dbReference>
<comment type="similarity">
    <text evidence="2 16">Belongs to the CRISPR-associated exonuclease Cas4 family.</text>
</comment>
<keyword evidence="15 16" id="KW-0464">Manganese</keyword>
<evidence type="ECO:0000256" key="13">
    <source>
        <dbReference type="ARBA" id="ARBA00023118"/>
    </source>
</evidence>
<feature type="transmembrane region" description="Helical" evidence="17">
    <location>
        <begin position="6"/>
        <end position="25"/>
    </location>
</feature>
<dbReference type="PANTHER" id="PTHR36531">
    <property type="entry name" value="CRISPR-ASSOCIATED EXONUCLEASE CAS4"/>
    <property type="match status" value="1"/>
</dbReference>
<evidence type="ECO:0000256" key="7">
    <source>
        <dbReference type="ARBA" id="ARBA00022763"/>
    </source>
</evidence>
<dbReference type="GO" id="GO:0046872">
    <property type="term" value="F:metal ion binding"/>
    <property type="evidence" value="ECO:0007669"/>
    <property type="project" value="UniProtKB-KW"/>
</dbReference>
<keyword evidence="11 16" id="KW-0408">Iron</keyword>
<comment type="cofactor">
    <cofactor evidence="1">
        <name>[4Fe-4S] cluster</name>
        <dbReference type="ChEBI" id="CHEBI:49883"/>
    </cofactor>
</comment>
<dbReference type="InterPro" id="IPR013343">
    <property type="entry name" value="CRISPR-assoc_prot_Cas4"/>
</dbReference>
<comment type="cofactor">
    <cofactor evidence="16">
        <name>iron-sulfur cluster</name>
        <dbReference type="ChEBI" id="CHEBI:30408"/>
    </cofactor>
</comment>
<keyword evidence="14" id="KW-0234">DNA repair</keyword>
<evidence type="ECO:0000256" key="4">
    <source>
        <dbReference type="ARBA" id="ARBA00020049"/>
    </source>
</evidence>